<dbReference type="GO" id="GO:0004049">
    <property type="term" value="F:anthranilate synthase activity"/>
    <property type="evidence" value="ECO:0007669"/>
    <property type="project" value="UniProtKB-EC"/>
</dbReference>
<comment type="function">
    <text evidence="7">Part of a heterotetrameric complex that catalyzes the two-step biosynthesis of anthranilate, an intermediate in the biosynthesis of L-tryptophan. In the first step, the glutamine-binding beta subunit (TrpG) of anthranilate synthase (AS) provides the glutamine amidotransferase activity which generates ammonia as a substrate that, along with chorismate, is used in the second step, catalyzed by the large alpha subunit of AS (TrpE) to produce anthranilate. In the absence of TrpG, TrpE can synthesize anthranilate directly from chorismate and high concentrations of ammonia.</text>
</comment>
<dbReference type="PRINTS" id="PR00095">
    <property type="entry name" value="ANTSNTHASEI"/>
</dbReference>
<dbReference type="RefSeq" id="WP_031787003.1">
    <property type="nucleotide sequence ID" value="NZ_AP018562.1"/>
</dbReference>
<dbReference type="InterPro" id="IPR015890">
    <property type="entry name" value="Chorismate_C"/>
</dbReference>
<dbReference type="Proteomes" id="UP000236509">
    <property type="component" value="Unassembled WGS sequence"/>
</dbReference>
<dbReference type="AlphaFoldDB" id="A0A7U7PYJ4"/>
<comment type="caution">
    <text evidence="11">The sequence shown here is derived from an EMBL/GenBank/DDBJ whole genome shotgun (WGS) entry which is preliminary data.</text>
</comment>
<name>A0A7U7PYJ4_9STAP</name>
<feature type="domain" description="Chorismate-utilising enzyme C-terminal" evidence="9">
    <location>
        <begin position="200"/>
        <end position="459"/>
    </location>
</feature>
<proteinExistence type="predicted"/>
<comment type="cofactor">
    <cofactor evidence="1">
        <name>Mg(2+)</name>
        <dbReference type="ChEBI" id="CHEBI:18420"/>
    </cofactor>
</comment>
<dbReference type="Gene3D" id="3.60.120.10">
    <property type="entry name" value="Anthranilate synthase"/>
    <property type="match status" value="1"/>
</dbReference>
<evidence type="ECO:0000313" key="12">
    <source>
        <dbReference type="Proteomes" id="UP000236509"/>
    </source>
</evidence>
<comment type="catalytic activity">
    <reaction evidence="8">
        <text>chorismate + L-glutamine = anthranilate + pyruvate + L-glutamate + H(+)</text>
        <dbReference type="Rhea" id="RHEA:21732"/>
        <dbReference type="ChEBI" id="CHEBI:15361"/>
        <dbReference type="ChEBI" id="CHEBI:15378"/>
        <dbReference type="ChEBI" id="CHEBI:16567"/>
        <dbReference type="ChEBI" id="CHEBI:29748"/>
        <dbReference type="ChEBI" id="CHEBI:29985"/>
        <dbReference type="ChEBI" id="CHEBI:58359"/>
        <dbReference type="EC" id="4.1.3.27"/>
    </reaction>
</comment>
<dbReference type="GO" id="GO:0046872">
    <property type="term" value="F:metal ion binding"/>
    <property type="evidence" value="ECO:0007669"/>
    <property type="project" value="UniProtKB-KW"/>
</dbReference>
<evidence type="ECO:0000256" key="7">
    <source>
        <dbReference type="ARBA" id="ARBA00025634"/>
    </source>
</evidence>
<dbReference type="PANTHER" id="PTHR11236">
    <property type="entry name" value="AMINOBENZOATE/ANTHRANILATE SYNTHASE"/>
    <property type="match status" value="1"/>
</dbReference>
<evidence type="ECO:0000256" key="4">
    <source>
        <dbReference type="ARBA" id="ARBA00022723"/>
    </source>
</evidence>
<dbReference type="NCBIfam" id="NF010082">
    <property type="entry name" value="PRK13567.1"/>
    <property type="match status" value="1"/>
</dbReference>
<evidence type="ECO:0000256" key="3">
    <source>
        <dbReference type="ARBA" id="ARBA00020653"/>
    </source>
</evidence>
<evidence type="ECO:0000256" key="8">
    <source>
        <dbReference type="ARBA" id="ARBA00047683"/>
    </source>
</evidence>
<evidence type="ECO:0000259" key="10">
    <source>
        <dbReference type="Pfam" id="PF04715"/>
    </source>
</evidence>
<dbReference type="PANTHER" id="PTHR11236:SF48">
    <property type="entry name" value="ISOCHORISMATE SYNTHASE MENF"/>
    <property type="match status" value="1"/>
</dbReference>
<comment type="subunit">
    <text evidence="2">Heterotetramer consisting of two non-identical subunits: a beta subunit (TrpG) and a large alpha subunit (TrpE).</text>
</comment>
<evidence type="ECO:0000256" key="6">
    <source>
        <dbReference type="ARBA" id="ARBA00023239"/>
    </source>
</evidence>
<organism evidence="11 12">
    <name type="scientific">Staphylococcus argenteus</name>
    <dbReference type="NCBI Taxonomy" id="985002"/>
    <lineage>
        <taxon>Bacteria</taxon>
        <taxon>Bacillati</taxon>
        <taxon>Bacillota</taxon>
        <taxon>Bacilli</taxon>
        <taxon>Bacillales</taxon>
        <taxon>Staphylococcaceae</taxon>
        <taxon>Staphylococcus</taxon>
    </lineage>
</organism>
<evidence type="ECO:0000313" key="11">
    <source>
        <dbReference type="EMBL" id="CRI27367.1"/>
    </source>
</evidence>
<sequence>MDIFYKKVKANVTPEVLAQLHSKKIILESTNQQQTKGRYSIVIFDIFGTLTLDNNTLSTNTIKGTNKITVNPYQYLTTKINEDYHDINDDTLKALPFISGYVGTCSFDLVRHEFPKLQSIQLEDHVQHDVRLYMVEHVYVFDHYKDELYIIATNQFSNAPKSELEARVNKSINDLTKIQPFTPTHDFDFKDKQIQSNISESRFIEMIQYFKEKITEGDMFQVVPSRIYSYKHHASKNLNQLSFQLYQNLKRQNPSPYMYYLNIDKPYIVGSSPESFVSVKNQIVTTNPIAGTIQRGKTTQQDNKNMQQLLNDPKECSEHRMLVDLGRNDIHRVCEIGTSKITKLMVIEKYEHVMHIVSEVTGKINQNLSPMTVIANLLPTGTVSGAPKLRAIERIYEQYPFKRGVYSGGVGYINCNHNLDFALAIRTMMINDQFVNVEAGCGVVYDSIPEKELEETKLKAKSLLEVQP</sequence>
<dbReference type="InterPro" id="IPR005801">
    <property type="entry name" value="ADC_synthase"/>
</dbReference>
<evidence type="ECO:0000256" key="5">
    <source>
        <dbReference type="ARBA" id="ARBA00022842"/>
    </source>
</evidence>
<dbReference type="Pfam" id="PF00425">
    <property type="entry name" value="Chorismate_bind"/>
    <property type="match status" value="1"/>
</dbReference>
<protein>
    <recommendedName>
        <fullName evidence="3">Anthranilate synthase component 1</fullName>
    </recommendedName>
</protein>
<evidence type="ECO:0000256" key="1">
    <source>
        <dbReference type="ARBA" id="ARBA00001946"/>
    </source>
</evidence>
<keyword evidence="6 11" id="KW-0456">Lyase</keyword>
<reference evidence="11 12" key="1">
    <citation type="submission" date="2015-04" db="EMBL/GenBank/DDBJ databases">
        <authorList>
            <person name="Cao L."/>
            <person name="Gao C.H."/>
        </authorList>
    </citation>
    <scope>NUCLEOTIDE SEQUENCE [LARGE SCALE GENOMIC DNA]</scope>
    <source>
        <strain evidence="11 12">SH3</strain>
    </source>
</reference>
<accession>A0A7U7PYJ4</accession>
<evidence type="ECO:0000256" key="2">
    <source>
        <dbReference type="ARBA" id="ARBA00011575"/>
    </source>
</evidence>
<dbReference type="Pfam" id="PF04715">
    <property type="entry name" value="Anth_synt_I_N"/>
    <property type="match status" value="1"/>
</dbReference>
<dbReference type="GO" id="GO:0000162">
    <property type="term" value="P:L-tryptophan biosynthetic process"/>
    <property type="evidence" value="ECO:0007669"/>
    <property type="project" value="TreeGrafter"/>
</dbReference>
<dbReference type="InterPro" id="IPR006805">
    <property type="entry name" value="Anth_synth_I_N"/>
</dbReference>
<feature type="domain" description="Anthranilate synthase component I N-terminal" evidence="10">
    <location>
        <begin position="15"/>
        <end position="150"/>
    </location>
</feature>
<dbReference type="EMBL" id="CVOU01000018">
    <property type="protein sequence ID" value="CRI27367.1"/>
    <property type="molecule type" value="Genomic_DNA"/>
</dbReference>
<dbReference type="SUPFAM" id="SSF56322">
    <property type="entry name" value="ADC synthase"/>
    <property type="match status" value="1"/>
</dbReference>
<dbReference type="InterPro" id="IPR019999">
    <property type="entry name" value="Anth_synth_I-like"/>
</dbReference>
<evidence type="ECO:0000259" key="9">
    <source>
        <dbReference type="Pfam" id="PF00425"/>
    </source>
</evidence>
<keyword evidence="5" id="KW-0460">Magnesium</keyword>
<keyword evidence="12" id="KW-1185">Reference proteome</keyword>
<gene>
    <name evidence="11" type="ORF">BN1326_60487</name>
</gene>
<keyword evidence="4" id="KW-0479">Metal-binding</keyword>